<dbReference type="STRING" id="857342.A0A2T3AY01"/>
<protein>
    <submittedName>
        <fullName evidence="2">Uncharacterized protein</fullName>
    </submittedName>
</protein>
<accession>A0A2T3AY01</accession>
<evidence type="ECO:0000313" key="2">
    <source>
        <dbReference type="EMBL" id="PSS14949.1"/>
    </source>
</evidence>
<evidence type="ECO:0000256" key="1">
    <source>
        <dbReference type="SAM" id="MobiDB-lite"/>
    </source>
</evidence>
<dbReference type="EMBL" id="KZ679013">
    <property type="protein sequence ID" value="PSS14949.1"/>
    <property type="molecule type" value="Genomic_DNA"/>
</dbReference>
<reference evidence="2 3" key="1">
    <citation type="journal article" date="2018" name="New Phytol.">
        <title>Comparative genomics and transcriptomics depict ericoid mycorrhizal fungi as versatile saprotrophs and plant mutualists.</title>
        <authorList>
            <person name="Martino E."/>
            <person name="Morin E."/>
            <person name="Grelet G.A."/>
            <person name="Kuo A."/>
            <person name="Kohler A."/>
            <person name="Daghino S."/>
            <person name="Barry K.W."/>
            <person name="Cichocki N."/>
            <person name="Clum A."/>
            <person name="Dockter R.B."/>
            <person name="Hainaut M."/>
            <person name="Kuo R.C."/>
            <person name="LaButti K."/>
            <person name="Lindahl B.D."/>
            <person name="Lindquist E.A."/>
            <person name="Lipzen A."/>
            <person name="Khouja H.R."/>
            <person name="Magnuson J."/>
            <person name="Murat C."/>
            <person name="Ohm R.A."/>
            <person name="Singer S.W."/>
            <person name="Spatafora J.W."/>
            <person name="Wang M."/>
            <person name="Veneault-Fourrey C."/>
            <person name="Henrissat B."/>
            <person name="Grigoriev I.V."/>
            <person name="Martin F.M."/>
            <person name="Perotto S."/>
        </authorList>
    </citation>
    <scope>NUCLEOTIDE SEQUENCE [LARGE SCALE GENOMIC DNA]</scope>
    <source>
        <strain evidence="2 3">ATCC 22711</strain>
    </source>
</reference>
<dbReference type="OrthoDB" id="5242628at2759"/>
<dbReference type="InParanoid" id="A0A2T3AY01"/>
<dbReference type="GeneID" id="36574890"/>
<evidence type="ECO:0000313" key="3">
    <source>
        <dbReference type="Proteomes" id="UP000241818"/>
    </source>
</evidence>
<dbReference type="Proteomes" id="UP000241818">
    <property type="component" value="Unassembled WGS sequence"/>
</dbReference>
<feature type="region of interest" description="Disordered" evidence="1">
    <location>
        <begin position="74"/>
        <end position="98"/>
    </location>
</feature>
<dbReference type="RefSeq" id="XP_024719548.1">
    <property type="nucleotide sequence ID" value="XM_024866809.1"/>
</dbReference>
<keyword evidence="3" id="KW-1185">Reference proteome</keyword>
<sequence length="98" mass="12028">MSRKYLSIETLNRYRIDYEFDMDPEYVLIKRWVPEHEQDLLWNHTREIRELRQPTTILAIEGKKKHHEPEFEFVRKKKHHERKPSPSALLTYLAGGRR</sequence>
<organism evidence="2 3">
    <name type="scientific">Amorphotheca resinae ATCC 22711</name>
    <dbReference type="NCBI Taxonomy" id="857342"/>
    <lineage>
        <taxon>Eukaryota</taxon>
        <taxon>Fungi</taxon>
        <taxon>Dikarya</taxon>
        <taxon>Ascomycota</taxon>
        <taxon>Pezizomycotina</taxon>
        <taxon>Leotiomycetes</taxon>
        <taxon>Helotiales</taxon>
        <taxon>Amorphothecaceae</taxon>
        <taxon>Amorphotheca</taxon>
    </lineage>
</organism>
<dbReference type="AlphaFoldDB" id="A0A2T3AY01"/>
<proteinExistence type="predicted"/>
<gene>
    <name evidence="2" type="ORF">M430DRAFT_35775</name>
</gene>
<name>A0A2T3AY01_AMORE</name>